<dbReference type="SUPFAM" id="SSF53335">
    <property type="entry name" value="S-adenosyl-L-methionine-dependent methyltransferases"/>
    <property type="match status" value="1"/>
</dbReference>
<dbReference type="GO" id="GO:0008825">
    <property type="term" value="F:cyclopropane-fatty-acyl-phospholipid synthase activity"/>
    <property type="evidence" value="ECO:0007669"/>
    <property type="project" value="UniProtKB-EC"/>
</dbReference>
<evidence type="ECO:0000313" key="2">
    <source>
        <dbReference type="EMBL" id="CEQ03790.1"/>
    </source>
</evidence>
<dbReference type="Gene3D" id="3.40.50.150">
    <property type="entry name" value="Vaccinia Virus protein VP39"/>
    <property type="match status" value="1"/>
</dbReference>
<evidence type="ECO:0000313" key="3">
    <source>
        <dbReference type="Proteomes" id="UP000049127"/>
    </source>
</evidence>
<dbReference type="PANTHER" id="PTHR43861">
    <property type="entry name" value="TRANS-ACONITATE 2-METHYLTRANSFERASE-RELATED"/>
    <property type="match status" value="1"/>
</dbReference>
<name>A0A0C7QQD4_PARSO</name>
<reference evidence="2 3" key="1">
    <citation type="submission" date="2015-01" db="EMBL/GenBank/DDBJ databases">
        <authorList>
            <person name="Aslett A.Martin."/>
            <person name="De Silva Nishadi"/>
        </authorList>
    </citation>
    <scope>NUCLEOTIDE SEQUENCE [LARGE SCALE GENOMIC DNA]</scope>
    <source>
        <strain evidence="2 3">R28058</strain>
    </source>
</reference>
<proteinExistence type="predicted"/>
<dbReference type="AlphaFoldDB" id="A0A0C7QQD4"/>
<accession>A0A0C7QQD4</accession>
<keyword evidence="2" id="KW-0808">Transferase</keyword>
<organism evidence="2 3">
    <name type="scientific">Paraclostridium sordellii</name>
    <name type="common">Clostridium sordellii</name>
    <dbReference type="NCBI Taxonomy" id="1505"/>
    <lineage>
        <taxon>Bacteria</taxon>
        <taxon>Bacillati</taxon>
        <taxon>Bacillota</taxon>
        <taxon>Clostridia</taxon>
        <taxon>Peptostreptococcales</taxon>
        <taxon>Peptostreptococcaceae</taxon>
        <taxon>Paraclostridium</taxon>
    </lineage>
</organism>
<sequence>MNQVEFFNKIAKEWDSIIEVNEEKINLLLSKLDIKSNERILDVGTGTGVIIPFIKALNKGGYIKGVDISTGMLNIAKEKYKNLENIEFEIKDVEEEEIYEKYDKIILYSMFPHLENKTKTVKTLINKNLNKNGKLIIAHSNSREFLNNMHKEKDKSVSKARLIPVNNQRKIFEKNGLKVLEAFENDQIYYLVLIKN</sequence>
<gene>
    <name evidence="2" type="primary">cfa_2</name>
    <name evidence="2" type="ORF">R28058_15231</name>
</gene>
<dbReference type="RefSeq" id="WP_055333396.1">
    <property type="nucleotide sequence ID" value="NZ_CDNF01000003.1"/>
</dbReference>
<dbReference type="EMBL" id="CEKZ01000003">
    <property type="protein sequence ID" value="CEQ03790.1"/>
    <property type="molecule type" value="Genomic_DNA"/>
</dbReference>
<dbReference type="OrthoDB" id="7365827at2"/>
<feature type="domain" description="Methyltransferase" evidence="1">
    <location>
        <begin position="34"/>
        <end position="155"/>
    </location>
</feature>
<dbReference type="InterPro" id="IPR025714">
    <property type="entry name" value="Methyltranfer_dom"/>
</dbReference>
<dbReference type="InterPro" id="IPR029063">
    <property type="entry name" value="SAM-dependent_MTases_sf"/>
</dbReference>
<dbReference type="GO" id="GO:0032259">
    <property type="term" value="P:methylation"/>
    <property type="evidence" value="ECO:0007669"/>
    <property type="project" value="UniProtKB-KW"/>
</dbReference>
<evidence type="ECO:0000259" key="1">
    <source>
        <dbReference type="Pfam" id="PF13847"/>
    </source>
</evidence>
<dbReference type="EC" id="2.1.1.79" evidence="2"/>
<keyword evidence="2" id="KW-0489">Methyltransferase</keyword>
<dbReference type="Pfam" id="PF13847">
    <property type="entry name" value="Methyltransf_31"/>
    <property type="match status" value="1"/>
</dbReference>
<dbReference type="Proteomes" id="UP000049127">
    <property type="component" value="Unassembled WGS sequence"/>
</dbReference>
<protein>
    <submittedName>
        <fullName evidence="2">Methlytransferase</fullName>
        <ecNumber evidence="2">2.1.1.79</ecNumber>
    </submittedName>
</protein>
<dbReference type="CDD" id="cd02440">
    <property type="entry name" value="AdoMet_MTases"/>
    <property type="match status" value="1"/>
</dbReference>